<sequence length="141" mass="15364">MSNHAEAVNYFHKALGLRKDDTFSTTMLTNSMEALMSEMSACDGLEEEPKFSIPSAPRSQHKTPQHHQGQQSKTSTLSKDSIISAEDDSLLQDDDELDDSDVIPGMVTPTSASSDAVTAATRKSEHNDSSLSEEVEMEDCP</sequence>
<feature type="compositionally biased region" description="Low complexity" evidence="1">
    <location>
        <begin position="108"/>
        <end position="121"/>
    </location>
</feature>
<organism evidence="2 3">
    <name type="scientific">Elysia marginata</name>
    <dbReference type="NCBI Taxonomy" id="1093978"/>
    <lineage>
        <taxon>Eukaryota</taxon>
        <taxon>Metazoa</taxon>
        <taxon>Spiralia</taxon>
        <taxon>Lophotrochozoa</taxon>
        <taxon>Mollusca</taxon>
        <taxon>Gastropoda</taxon>
        <taxon>Heterobranchia</taxon>
        <taxon>Euthyneura</taxon>
        <taxon>Panpulmonata</taxon>
        <taxon>Sacoglossa</taxon>
        <taxon>Placobranchoidea</taxon>
        <taxon>Plakobranchidae</taxon>
        <taxon>Elysia</taxon>
    </lineage>
</organism>
<protein>
    <submittedName>
        <fullName evidence="2">Cell division cycle protein 16</fullName>
    </submittedName>
</protein>
<evidence type="ECO:0000256" key="1">
    <source>
        <dbReference type="SAM" id="MobiDB-lite"/>
    </source>
</evidence>
<accession>A0AAV4JLR0</accession>
<dbReference type="Proteomes" id="UP000762676">
    <property type="component" value="Unassembled WGS sequence"/>
</dbReference>
<gene>
    <name evidence="2" type="ORF">ElyMa_006957500</name>
</gene>
<comment type="caution">
    <text evidence="2">The sequence shown here is derived from an EMBL/GenBank/DDBJ whole genome shotgun (WGS) entry which is preliminary data.</text>
</comment>
<name>A0AAV4JLR0_9GAST</name>
<keyword evidence="2" id="KW-0132">Cell division</keyword>
<reference evidence="2 3" key="1">
    <citation type="journal article" date="2021" name="Elife">
        <title>Chloroplast acquisition without the gene transfer in kleptoplastic sea slugs, Plakobranchus ocellatus.</title>
        <authorList>
            <person name="Maeda T."/>
            <person name="Takahashi S."/>
            <person name="Yoshida T."/>
            <person name="Shimamura S."/>
            <person name="Takaki Y."/>
            <person name="Nagai Y."/>
            <person name="Toyoda A."/>
            <person name="Suzuki Y."/>
            <person name="Arimoto A."/>
            <person name="Ishii H."/>
            <person name="Satoh N."/>
            <person name="Nishiyama T."/>
            <person name="Hasebe M."/>
            <person name="Maruyama T."/>
            <person name="Minagawa J."/>
            <person name="Obokata J."/>
            <person name="Shigenobu S."/>
        </authorList>
    </citation>
    <scope>NUCLEOTIDE SEQUENCE [LARGE SCALE GENOMIC DNA]</scope>
</reference>
<feature type="compositionally biased region" description="Acidic residues" evidence="1">
    <location>
        <begin position="85"/>
        <end position="101"/>
    </location>
</feature>
<keyword evidence="2" id="KW-0131">Cell cycle</keyword>
<dbReference type="GO" id="GO:0051301">
    <property type="term" value="P:cell division"/>
    <property type="evidence" value="ECO:0007669"/>
    <property type="project" value="UniProtKB-KW"/>
</dbReference>
<dbReference type="EMBL" id="BMAT01013907">
    <property type="protein sequence ID" value="GFS22685.1"/>
    <property type="molecule type" value="Genomic_DNA"/>
</dbReference>
<dbReference type="AlphaFoldDB" id="A0AAV4JLR0"/>
<dbReference type="InterPro" id="IPR011990">
    <property type="entry name" value="TPR-like_helical_dom_sf"/>
</dbReference>
<evidence type="ECO:0000313" key="2">
    <source>
        <dbReference type="EMBL" id="GFS22685.1"/>
    </source>
</evidence>
<evidence type="ECO:0000313" key="3">
    <source>
        <dbReference type="Proteomes" id="UP000762676"/>
    </source>
</evidence>
<feature type="compositionally biased region" description="Polar residues" evidence="1">
    <location>
        <begin position="66"/>
        <end position="81"/>
    </location>
</feature>
<feature type="compositionally biased region" description="Acidic residues" evidence="1">
    <location>
        <begin position="131"/>
        <end position="141"/>
    </location>
</feature>
<keyword evidence="3" id="KW-1185">Reference proteome</keyword>
<dbReference type="Gene3D" id="1.25.40.10">
    <property type="entry name" value="Tetratricopeptide repeat domain"/>
    <property type="match status" value="1"/>
</dbReference>
<proteinExistence type="predicted"/>
<feature type="region of interest" description="Disordered" evidence="1">
    <location>
        <begin position="39"/>
        <end position="141"/>
    </location>
</feature>